<sequence length="108" mass="11608">MKFQVLFAIILLSATTSVISGAPVLPGGASVVSGAPVRPGGDQAVEKGFFDNIQDSYWQAMALQHQLAQLAEQIQEADDDDSSEMAHLTAQWHQLQAQAQPIIDQVYG</sequence>
<organism evidence="2 3">
    <name type="scientific">Branchiostoma lanceolatum</name>
    <name type="common">Common lancelet</name>
    <name type="synonym">Amphioxus lanceolatum</name>
    <dbReference type="NCBI Taxonomy" id="7740"/>
    <lineage>
        <taxon>Eukaryota</taxon>
        <taxon>Metazoa</taxon>
        <taxon>Chordata</taxon>
        <taxon>Cephalochordata</taxon>
        <taxon>Leptocardii</taxon>
        <taxon>Amphioxiformes</taxon>
        <taxon>Branchiostomatidae</taxon>
        <taxon>Branchiostoma</taxon>
    </lineage>
</organism>
<protein>
    <submittedName>
        <fullName evidence="2">Hypp1789 protein</fullName>
    </submittedName>
</protein>
<evidence type="ECO:0000313" key="2">
    <source>
        <dbReference type="EMBL" id="CAH1257165.1"/>
    </source>
</evidence>
<dbReference type="EMBL" id="OV696688">
    <property type="protein sequence ID" value="CAH1257165.1"/>
    <property type="molecule type" value="Genomic_DNA"/>
</dbReference>
<evidence type="ECO:0000313" key="3">
    <source>
        <dbReference type="Proteomes" id="UP000838412"/>
    </source>
</evidence>
<feature type="signal peptide" evidence="1">
    <location>
        <begin position="1"/>
        <end position="21"/>
    </location>
</feature>
<name>A0A8J9ZNJ0_BRALA</name>
<proteinExistence type="predicted"/>
<reference evidence="2" key="1">
    <citation type="submission" date="2022-01" db="EMBL/GenBank/DDBJ databases">
        <authorList>
            <person name="Braso-Vives M."/>
        </authorList>
    </citation>
    <scope>NUCLEOTIDE SEQUENCE</scope>
</reference>
<evidence type="ECO:0000256" key="1">
    <source>
        <dbReference type="SAM" id="SignalP"/>
    </source>
</evidence>
<keyword evidence="3" id="KW-1185">Reference proteome</keyword>
<accession>A0A8J9ZNJ0</accession>
<dbReference type="AlphaFoldDB" id="A0A8J9ZNJ0"/>
<keyword evidence="1" id="KW-0732">Signal</keyword>
<feature type="chain" id="PRO_5035429188" evidence="1">
    <location>
        <begin position="22"/>
        <end position="108"/>
    </location>
</feature>
<dbReference type="Proteomes" id="UP000838412">
    <property type="component" value="Chromosome 3"/>
</dbReference>
<dbReference type="OrthoDB" id="10068265at2759"/>
<gene>
    <name evidence="2" type="primary">Hypp1789</name>
    <name evidence="2" type="ORF">BLAG_LOCUS15181</name>
</gene>